<feature type="signal peptide" evidence="10">
    <location>
        <begin position="1"/>
        <end position="19"/>
    </location>
</feature>
<feature type="compositionally biased region" description="Basic and acidic residues" evidence="11">
    <location>
        <begin position="272"/>
        <end position="281"/>
    </location>
</feature>
<organism evidence="12 13">
    <name type="scientific">Hirundo rustica rustica</name>
    <dbReference type="NCBI Taxonomy" id="333673"/>
    <lineage>
        <taxon>Eukaryota</taxon>
        <taxon>Metazoa</taxon>
        <taxon>Chordata</taxon>
        <taxon>Craniata</taxon>
        <taxon>Vertebrata</taxon>
        <taxon>Euteleostomi</taxon>
        <taxon>Archelosauria</taxon>
        <taxon>Archosauria</taxon>
        <taxon>Dinosauria</taxon>
        <taxon>Saurischia</taxon>
        <taxon>Theropoda</taxon>
        <taxon>Coelurosauria</taxon>
        <taxon>Aves</taxon>
        <taxon>Neognathae</taxon>
        <taxon>Neoaves</taxon>
        <taxon>Telluraves</taxon>
        <taxon>Australaves</taxon>
        <taxon>Passeriformes</taxon>
        <taxon>Sylvioidea</taxon>
        <taxon>Hirundinidae</taxon>
        <taxon>Hirundo</taxon>
    </lineage>
</organism>
<comment type="similarity">
    <text evidence="1 10">Belongs to the Arg-specific ADP-ribosyltransferase family.</text>
</comment>
<evidence type="ECO:0000256" key="7">
    <source>
        <dbReference type="ARBA" id="ARBA00023027"/>
    </source>
</evidence>
<evidence type="ECO:0000256" key="10">
    <source>
        <dbReference type="RuleBase" id="RU361228"/>
    </source>
</evidence>
<evidence type="ECO:0000256" key="5">
    <source>
        <dbReference type="ARBA" id="ARBA00022729"/>
    </source>
</evidence>
<keyword evidence="3 10" id="KW-0808">Transferase</keyword>
<reference evidence="12 13" key="1">
    <citation type="submission" date="2018-07" db="EMBL/GenBank/DDBJ databases">
        <title>A high quality draft genome assembly of the barn swallow (H. rustica rustica).</title>
        <authorList>
            <person name="Formenti G."/>
            <person name="Chiara M."/>
            <person name="Poveda L."/>
            <person name="Francoijs K.-J."/>
            <person name="Bonisoli-Alquati A."/>
            <person name="Canova L."/>
            <person name="Gianfranceschi L."/>
            <person name="Horner D.S."/>
            <person name="Saino N."/>
        </authorList>
    </citation>
    <scope>NUCLEOTIDE SEQUENCE [LARGE SCALE GENOMIC DNA]</scope>
    <source>
        <strain evidence="12">Chelidonia</strain>
        <tissue evidence="12">Blood</tissue>
    </source>
</reference>
<accession>A0A3M0IQ25</accession>
<keyword evidence="2 10" id="KW-0328">Glycosyltransferase</keyword>
<dbReference type="Proteomes" id="UP000269221">
    <property type="component" value="Unassembled WGS sequence"/>
</dbReference>
<dbReference type="PANTHER" id="PTHR10339:SF19">
    <property type="entry name" value="GPI-LINKED NAD(P)(+)--ARGININE ADP-RIBOSYLTRANSFERASE 1"/>
    <property type="match status" value="1"/>
</dbReference>
<dbReference type="Gene3D" id="3.90.176.10">
    <property type="entry name" value="Toxin ADP-ribosyltransferase, Chain A, domain 1"/>
    <property type="match status" value="1"/>
</dbReference>
<dbReference type="PANTHER" id="PTHR10339">
    <property type="entry name" value="ADP-RIBOSYLTRANSFERASE"/>
    <property type="match status" value="1"/>
</dbReference>
<dbReference type="PROSITE" id="PS51996">
    <property type="entry name" value="TR_MART"/>
    <property type="match status" value="1"/>
</dbReference>
<dbReference type="GO" id="GO:0003950">
    <property type="term" value="F:NAD+ poly-ADP-ribosyltransferase activity"/>
    <property type="evidence" value="ECO:0007669"/>
    <property type="project" value="UniProtKB-ARBA"/>
</dbReference>
<comment type="caution">
    <text evidence="12">The sequence shown here is derived from an EMBL/GenBank/DDBJ whole genome shotgun (WGS) entry which is preliminary data.</text>
</comment>
<dbReference type="InterPro" id="IPR050999">
    <property type="entry name" value="ADP-ribosyltransferase_ARG"/>
</dbReference>
<evidence type="ECO:0000256" key="6">
    <source>
        <dbReference type="ARBA" id="ARBA00022857"/>
    </source>
</evidence>
<name>A0A3M0IQ25_HIRRU</name>
<evidence type="ECO:0000256" key="2">
    <source>
        <dbReference type="ARBA" id="ARBA00022676"/>
    </source>
</evidence>
<dbReference type="GO" id="GO:0044194">
    <property type="term" value="C:cytolytic granule"/>
    <property type="evidence" value="ECO:0007669"/>
    <property type="project" value="UniProtKB-ARBA"/>
</dbReference>
<protein>
    <recommendedName>
        <fullName evidence="10">NAD(P)(+)--arginine ADP-ribosyltransferase</fullName>
        <ecNumber evidence="10">2.4.2.31</ecNumber>
    </recommendedName>
    <alternativeName>
        <fullName evidence="10">Mono(ADP-ribosyl)transferase</fullName>
    </alternativeName>
</protein>
<evidence type="ECO:0000256" key="3">
    <source>
        <dbReference type="ARBA" id="ARBA00022679"/>
    </source>
</evidence>
<feature type="chain" id="PRO_5017847919" description="NAD(P)(+)--arginine ADP-ribosyltransferase" evidence="10">
    <location>
        <begin position="20"/>
        <end position="312"/>
    </location>
</feature>
<proteinExistence type="inferred from homology"/>
<evidence type="ECO:0000256" key="8">
    <source>
        <dbReference type="ARBA" id="ARBA00023157"/>
    </source>
</evidence>
<evidence type="ECO:0000313" key="13">
    <source>
        <dbReference type="Proteomes" id="UP000269221"/>
    </source>
</evidence>
<dbReference type="GO" id="GO:0005615">
    <property type="term" value="C:extracellular space"/>
    <property type="evidence" value="ECO:0007669"/>
    <property type="project" value="UniProtKB-ARBA"/>
</dbReference>
<dbReference type="OrthoDB" id="423533at2759"/>
<keyword evidence="4" id="KW-0548">Nucleotidyltransferase</keyword>
<evidence type="ECO:0000256" key="11">
    <source>
        <dbReference type="SAM" id="MobiDB-lite"/>
    </source>
</evidence>
<evidence type="ECO:0000256" key="1">
    <source>
        <dbReference type="ARBA" id="ARBA00009558"/>
    </source>
</evidence>
<keyword evidence="7 10" id="KW-0520">NAD</keyword>
<dbReference type="FunFam" id="3.90.176.10:FF:000001">
    <property type="entry name" value="NAD(P)(+)--arginine ADP-ribosyltransferase"/>
    <property type="match status" value="1"/>
</dbReference>
<dbReference type="Pfam" id="PF01129">
    <property type="entry name" value="ART"/>
    <property type="match status" value="1"/>
</dbReference>
<dbReference type="EMBL" id="QRBI01000242">
    <property type="protein sequence ID" value="RMB90904.1"/>
    <property type="molecule type" value="Genomic_DNA"/>
</dbReference>
<dbReference type="AlphaFoldDB" id="A0A3M0IQ25"/>
<gene>
    <name evidence="12" type="ORF">DUI87_32737</name>
</gene>
<keyword evidence="6 10" id="KW-0521">NADP</keyword>
<comment type="catalytic activity">
    <reaction evidence="9 10">
        <text>L-arginyl-[protein] + NAD(+) = N(omega)-(ADP-D-ribosyl)-L-arginyl-[protein] + nicotinamide + H(+)</text>
        <dbReference type="Rhea" id="RHEA:19149"/>
        <dbReference type="Rhea" id="RHEA-COMP:10532"/>
        <dbReference type="Rhea" id="RHEA-COMP:15087"/>
        <dbReference type="ChEBI" id="CHEBI:15378"/>
        <dbReference type="ChEBI" id="CHEBI:17154"/>
        <dbReference type="ChEBI" id="CHEBI:29965"/>
        <dbReference type="ChEBI" id="CHEBI:57540"/>
        <dbReference type="ChEBI" id="CHEBI:142554"/>
        <dbReference type="EC" id="2.4.2.31"/>
    </reaction>
</comment>
<keyword evidence="8" id="KW-1015">Disulfide bond</keyword>
<dbReference type="EC" id="2.4.2.31" evidence="10"/>
<evidence type="ECO:0000256" key="4">
    <source>
        <dbReference type="ARBA" id="ARBA00022695"/>
    </source>
</evidence>
<dbReference type="GO" id="GO:0046677">
    <property type="term" value="P:response to antibiotic"/>
    <property type="evidence" value="ECO:0007669"/>
    <property type="project" value="UniProtKB-ARBA"/>
</dbReference>
<sequence length="312" mass="35221">MAPLAHALALLAMAVAAAAIDVVPLDMAWESFDDQYRGCGPAMTAALPALRLSEFQKNPLFTRLWVKAAAEWRKRGFRVSPLSSPAQAIAVMAYSSKDVHQQFNEAVRRAGRSPQEYRKNFHFKTLHFLLTHALQKLRQAQNPQCRNVFWGVPGTHFQARRGQAVRFGHFTSMFPRKEIAQKFGTDTIFQVVTCQGVDIRAFSMYPMKQEVLIPPYETFEVTQVIWDGKTTWIRLRSTGTYSKYNCEWLWKRTLGALPPRKTRPGHHSTGSGHRDPVSHEDTNDTYVTVATDVTDVTDVTVATVANIITQTP</sequence>
<dbReference type="GO" id="GO:0106274">
    <property type="term" value="F:NAD+-protein-arginine ADP-ribosyltransferase activity"/>
    <property type="evidence" value="ECO:0007669"/>
    <property type="project" value="UniProtKB-EC"/>
</dbReference>
<dbReference type="GO" id="GO:0016779">
    <property type="term" value="F:nucleotidyltransferase activity"/>
    <property type="evidence" value="ECO:0007669"/>
    <property type="project" value="UniProtKB-KW"/>
</dbReference>
<feature type="region of interest" description="Disordered" evidence="11">
    <location>
        <begin position="259"/>
        <end position="281"/>
    </location>
</feature>
<dbReference type="PRINTS" id="PR00970">
    <property type="entry name" value="RIBTRNSFRASE"/>
</dbReference>
<keyword evidence="13" id="KW-1185">Reference proteome</keyword>
<dbReference type="InterPro" id="IPR000768">
    <property type="entry name" value="ART"/>
</dbReference>
<evidence type="ECO:0000256" key="9">
    <source>
        <dbReference type="ARBA" id="ARBA00047597"/>
    </source>
</evidence>
<evidence type="ECO:0000313" key="12">
    <source>
        <dbReference type="EMBL" id="RMB90904.1"/>
    </source>
</evidence>
<dbReference type="SUPFAM" id="SSF56399">
    <property type="entry name" value="ADP-ribosylation"/>
    <property type="match status" value="1"/>
</dbReference>
<dbReference type="PROSITE" id="PS01291">
    <property type="entry name" value="ART"/>
    <property type="match status" value="1"/>
</dbReference>
<keyword evidence="5 10" id="KW-0732">Signal</keyword>